<gene>
    <name evidence="2" type="ORF">OCGS_0161</name>
</gene>
<dbReference type="AlphaFoldDB" id="K2HH05"/>
<dbReference type="eggNOG" id="COG1404">
    <property type="taxonomic scope" value="Bacteria"/>
</dbReference>
<comment type="caution">
    <text evidence="2">The sequence shown here is derived from an EMBL/GenBank/DDBJ whole genome shotgun (WGS) entry which is preliminary data.</text>
</comment>
<dbReference type="EMBL" id="AMGO01000004">
    <property type="protein sequence ID" value="EKE45742.1"/>
    <property type="molecule type" value="Genomic_DNA"/>
</dbReference>
<dbReference type="Gene3D" id="3.40.50.200">
    <property type="entry name" value="Peptidase S8/S53 domain"/>
    <property type="match status" value="1"/>
</dbReference>
<dbReference type="InterPro" id="IPR036852">
    <property type="entry name" value="Peptidase_S8/S53_dom_sf"/>
</dbReference>
<organism evidence="2 3">
    <name type="scientific">Oceaniovalibus guishaninsula JLT2003</name>
    <dbReference type="NCBI Taxonomy" id="1231392"/>
    <lineage>
        <taxon>Bacteria</taxon>
        <taxon>Pseudomonadati</taxon>
        <taxon>Pseudomonadota</taxon>
        <taxon>Alphaproteobacteria</taxon>
        <taxon>Rhodobacterales</taxon>
        <taxon>Roseobacteraceae</taxon>
        <taxon>Oceaniovalibus</taxon>
    </lineage>
</organism>
<keyword evidence="3" id="KW-1185">Reference proteome</keyword>
<sequence length="676" mass="74457">MQSISAIVEAGLRALWRSPHARFPAQGPVHPWEIWLERNEADQFLERANALGIRFEADRLQFPEDVVVIGYGTHDQIAEAVRHYGTVKALAAPTVLSDFFEGMPPEEQAEWARAMEDLLQPPDAADPRCITLLDSGIGLNHPLIRPFLDPADRHAAEPGWSLDDSRGHGTQLAGLSLYGDLLPVIQSNMPVHVRHRLESAKIIPDAGQNPHHLLGAVVLNAVNAVEANAERGRTFSMASTTDEDTPHDGAPTSWSSEIDQLTAGVSGNQNRQRLFVLSAGNTDQNRFQGGEYLSVCDDPDHEIESPAQAWNSICVGAYTEKVRMPAGLPGQAVAIAGDLAPSSRTASWSKHWPIKPDIVMEGGNWVQDHLPPPLSHPALSLLTTDHQYPLRSLTTTADTSAATALAAKAITELWEDYPHLWPETIRAIFVSSARWTRQMEAHLPANPSKGDFVRLFQRYGYGVPDQARARRSAENALSLIVQDTITPYRPSATAGAEPVHNQMKFFQLPWPREALRQLGATEVTLRVALSTFVEPNPSEAARGSKFRYASHNLRFKLNRANENRAQFQARINKLADDSDADPVADNDGWIFGRNWRDVGSLHIDELRCPASDLAQRNLLAVQPVAGWWKSKSVQNVDRKAARFALVVELDAGDVEADLYTEVETAIANLNVAQIGV</sequence>
<dbReference type="Pfam" id="PF00082">
    <property type="entry name" value="Peptidase_S8"/>
    <property type="match status" value="1"/>
</dbReference>
<protein>
    <recommendedName>
        <fullName evidence="1">Peptidase S8/S53 domain-containing protein</fullName>
    </recommendedName>
</protein>
<dbReference type="InterPro" id="IPR034074">
    <property type="entry name" value="Y4bN_pept_dom"/>
</dbReference>
<dbReference type="GO" id="GO:0006508">
    <property type="term" value="P:proteolysis"/>
    <property type="evidence" value="ECO:0007669"/>
    <property type="project" value="InterPro"/>
</dbReference>
<reference evidence="2 3" key="1">
    <citation type="journal article" date="2012" name="J. Bacteriol.">
        <title>Draft Genome Sequence of Oceaniovalibus guishaninsula JLT2003T.</title>
        <authorList>
            <person name="Tang K."/>
            <person name="Liu K."/>
            <person name="Jiao N."/>
        </authorList>
    </citation>
    <scope>NUCLEOTIDE SEQUENCE [LARGE SCALE GENOMIC DNA]</scope>
    <source>
        <strain evidence="2 3">JLT2003</strain>
    </source>
</reference>
<dbReference type="RefSeq" id="WP_007425314.1">
    <property type="nucleotide sequence ID" value="NZ_AMGO01000004.1"/>
</dbReference>
<evidence type="ECO:0000313" key="2">
    <source>
        <dbReference type="EMBL" id="EKE45742.1"/>
    </source>
</evidence>
<proteinExistence type="predicted"/>
<dbReference type="STRING" id="1231392.OCGS_0161"/>
<name>K2HH05_9RHOB</name>
<dbReference type="InterPro" id="IPR000209">
    <property type="entry name" value="Peptidase_S8/S53_dom"/>
</dbReference>
<dbReference type="CDD" id="cd04847">
    <property type="entry name" value="Peptidases_S8_Subtilisin_like_2"/>
    <property type="match status" value="1"/>
</dbReference>
<accession>K2HH05</accession>
<dbReference type="SUPFAM" id="SSF52743">
    <property type="entry name" value="Subtilisin-like"/>
    <property type="match status" value="1"/>
</dbReference>
<dbReference type="Proteomes" id="UP000006765">
    <property type="component" value="Unassembled WGS sequence"/>
</dbReference>
<evidence type="ECO:0000259" key="1">
    <source>
        <dbReference type="Pfam" id="PF00082"/>
    </source>
</evidence>
<feature type="domain" description="Peptidase S8/S53" evidence="1">
    <location>
        <begin position="130"/>
        <end position="462"/>
    </location>
</feature>
<dbReference type="GO" id="GO:0004252">
    <property type="term" value="F:serine-type endopeptidase activity"/>
    <property type="evidence" value="ECO:0007669"/>
    <property type="project" value="InterPro"/>
</dbReference>
<evidence type="ECO:0000313" key="3">
    <source>
        <dbReference type="Proteomes" id="UP000006765"/>
    </source>
</evidence>
<dbReference type="PATRIC" id="fig|1231392.3.peg.161"/>